<evidence type="ECO:0000256" key="2">
    <source>
        <dbReference type="ARBA" id="ARBA00022679"/>
    </source>
</evidence>
<reference evidence="5" key="1">
    <citation type="submission" date="2024-02" db="UniProtKB">
        <authorList>
            <consortium name="WormBaseParasite"/>
        </authorList>
    </citation>
    <scope>IDENTIFICATION</scope>
</reference>
<evidence type="ECO:0000256" key="3">
    <source>
        <dbReference type="ARBA" id="ARBA00022691"/>
    </source>
</evidence>
<keyword evidence="1" id="KW-0489">Methyltransferase</keyword>
<dbReference type="SUPFAM" id="SSF50978">
    <property type="entry name" value="WD40 repeat-like"/>
    <property type="match status" value="1"/>
</dbReference>
<dbReference type="Gene3D" id="2.130.10.10">
    <property type="entry name" value="YVTN repeat-like/Quinoprotein amine dehydrogenase"/>
    <property type="match status" value="1"/>
</dbReference>
<dbReference type="Proteomes" id="UP000887575">
    <property type="component" value="Unassembled WGS sequence"/>
</dbReference>
<dbReference type="GO" id="GO:0008168">
    <property type="term" value="F:methyltransferase activity"/>
    <property type="evidence" value="ECO:0007669"/>
    <property type="project" value="UniProtKB-KW"/>
</dbReference>
<dbReference type="PANTHER" id="PTHR22840">
    <property type="entry name" value="WD REPEAT-CONTAINING PROTEIN 36"/>
    <property type="match status" value="1"/>
</dbReference>
<dbReference type="AlphaFoldDB" id="A0AAF3J6B1"/>
<dbReference type="PROSITE" id="PS00094">
    <property type="entry name" value="C5_MTASE_1"/>
    <property type="match status" value="1"/>
</dbReference>
<dbReference type="GO" id="GO:0006364">
    <property type="term" value="P:rRNA processing"/>
    <property type="evidence" value="ECO:0007669"/>
    <property type="project" value="TreeGrafter"/>
</dbReference>
<dbReference type="GO" id="GO:0032040">
    <property type="term" value="C:small-subunit processome"/>
    <property type="evidence" value="ECO:0007669"/>
    <property type="project" value="TreeGrafter"/>
</dbReference>
<dbReference type="GO" id="GO:0034388">
    <property type="term" value="C:Pwp2p-containing subcomplex of 90S preribosome"/>
    <property type="evidence" value="ECO:0007669"/>
    <property type="project" value="TreeGrafter"/>
</dbReference>
<proteinExistence type="predicted"/>
<dbReference type="InterPro" id="IPR036322">
    <property type="entry name" value="WD40_repeat_dom_sf"/>
</dbReference>
<accession>A0AAF3J6B1</accession>
<dbReference type="InterPro" id="IPR018117">
    <property type="entry name" value="C5_DNA_meth_AS"/>
</dbReference>
<keyword evidence="2" id="KW-0808">Transferase</keyword>
<name>A0AAF3J6B1_9BILA</name>
<evidence type="ECO:0000313" key="4">
    <source>
        <dbReference type="Proteomes" id="UP000887575"/>
    </source>
</evidence>
<dbReference type="PANTHER" id="PTHR22840:SF12">
    <property type="entry name" value="WD REPEAT-CONTAINING PROTEIN 36"/>
    <property type="match status" value="1"/>
</dbReference>
<evidence type="ECO:0000313" key="5">
    <source>
        <dbReference type="WBParaSite" id="MBELARI_LOCUS1892"/>
    </source>
</evidence>
<keyword evidence="3" id="KW-0949">S-adenosyl-L-methionine</keyword>
<sequence length="281" mass="31829">MVNGCLLETDNYIRVWELVTSSLIDVLLYGTPCTGISFNETGEFLATCHQGEQAIYVWASKLHFVGRVPICALPIDYKPVWGQDRSKSLENANGSTLDLEALNSSLKMSRKIGLNGIVVSVQEEDFEEAWKMLKLMESDGVEVKDLQGTETNEPYDFNELIEKANEYSNKDPPDVVEFSEKAWGAAGVQSVEVGDAWNEAQNSRSKFYDIVKLMRKESISTIFLANFFQNSSLCFTWQPAIKHFELNEVTFGSTLVFWEWKDVLEFFSNNQFQAGECDSEL</sequence>
<dbReference type="WBParaSite" id="MBELARI_LOCUS1892">
    <property type="protein sequence ID" value="MBELARI_LOCUS1892"/>
    <property type="gene ID" value="MBELARI_LOCUS1892"/>
</dbReference>
<keyword evidence="4" id="KW-1185">Reference proteome</keyword>
<protein>
    <submittedName>
        <fullName evidence="5">Uncharacterized protein</fullName>
    </submittedName>
</protein>
<evidence type="ECO:0000256" key="1">
    <source>
        <dbReference type="ARBA" id="ARBA00022603"/>
    </source>
</evidence>
<organism evidence="4 5">
    <name type="scientific">Mesorhabditis belari</name>
    <dbReference type="NCBI Taxonomy" id="2138241"/>
    <lineage>
        <taxon>Eukaryota</taxon>
        <taxon>Metazoa</taxon>
        <taxon>Ecdysozoa</taxon>
        <taxon>Nematoda</taxon>
        <taxon>Chromadorea</taxon>
        <taxon>Rhabditida</taxon>
        <taxon>Rhabditina</taxon>
        <taxon>Rhabditomorpha</taxon>
        <taxon>Rhabditoidea</taxon>
        <taxon>Rhabditidae</taxon>
        <taxon>Mesorhabditinae</taxon>
        <taxon>Mesorhabditis</taxon>
    </lineage>
</organism>
<dbReference type="GO" id="GO:0032259">
    <property type="term" value="P:methylation"/>
    <property type="evidence" value="ECO:0007669"/>
    <property type="project" value="UniProtKB-KW"/>
</dbReference>
<dbReference type="InterPro" id="IPR015943">
    <property type="entry name" value="WD40/YVTN_repeat-like_dom_sf"/>
</dbReference>